<name>C8XED5_NAKMY</name>
<feature type="domain" description="N-acetyltransferase" evidence="1">
    <location>
        <begin position="4"/>
        <end position="143"/>
    </location>
</feature>
<evidence type="ECO:0000259" key="1">
    <source>
        <dbReference type="PROSITE" id="PS51186"/>
    </source>
</evidence>
<gene>
    <name evidence="2" type="ordered locus">Namu_1392</name>
</gene>
<dbReference type="HOGENOM" id="CLU_086503_5_0_11"/>
<dbReference type="eggNOG" id="COG0456">
    <property type="taxonomic scope" value="Bacteria"/>
</dbReference>
<organism evidence="2 3">
    <name type="scientific">Nakamurella multipartita (strain ATCC 700099 / DSM 44233 / CIP 104796 / JCM 9543 / NBRC 105858 / Y-104)</name>
    <name type="common">Microsphaera multipartita</name>
    <dbReference type="NCBI Taxonomy" id="479431"/>
    <lineage>
        <taxon>Bacteria</taxon>
        <taxon>Bacillati</taxon>
        <taxon>Actinomycetota</taxon>
        <taxon>Actinomycetes</taxon>
        <taxon>Nakamurellales</taxon>
        <taxon>Nakamurellaceae</taxon>
        <taxon>Nakamurella</taxon>
    </lineage>
</organism>
<dbReference type="CDD" id="cd04301">
    <property type="entry name" value="NAT_SF"/>
    <property type="match status" value="1"/>
</dbReference>
<dbReference type="InterPro" id="IPR053144">
    <property type="entry name" value="Acetyltransferase_Butenolide"/>
</dbReference>
<dbReference type="InParanoid" id="C8XED5"/>
<dbReference type="SUPFAM" id="SSF55729">
    <property type="entry name" value="Acyl-CoA N-acyltransferases (Nat)"/>
    <property type="match status" value="1"/>
</dbReference>
<dbReference type="KEGG" id="nml:Namu_1392"/>
<keyword evidence="2" id="KW-0808">Transferase</keyword>
<dbReference type="GO" id="GO:0016747">
    <property type="term" value="F:acyltransferase activity, transferring groups other than amino-acyl groups"/>
    <property type="evidence" value="ECO:0007669"/>
    <property type="project" value="InterPro"/>
</dbReference>
<dbReference type="PROSITE" id="PS51186">
    <property type="entry name" value="GNAT"/>
    <property type="match status" value="1"/>
</dbReference>
<dbReference type="InterPro" id="IPR000182">
    <property type="entry name" value="GNAT_dom"/>
</dbReference>
<sequence length="143" mass="15298">MSRCTVHPATADDLDPEEVLELYRSVGWTGYTDRPAVLAAALAGSTHLVVARTGDGVLAGLARVVSDRATIAYLQDVLVHPDQQRRGLGAALITAALAPFTGVRQQVLLTDDEPGSRAFYTALGWAEVGADEPRLRAYVRIVD</sequence>
<dbReference type="InterPro" id="IPR016181">
    <property type="entry name" value="Acyl_CoA_acyltransferase"/>
</dbReference>
<proteinExistence type="predicted"/>
<dbReference type="RefSeq" id="WP_015746700.1">
    <property type="nucleotide sequence ID" value="NC_013235.1"/>
</dbReference>
<dbReference type="Pfam" id="PF13673">
    <property type="entry name" value="Acetyltransf_10"/>
    <property type="match status" value="1"/>
</dbReference>
<dbReference type="PANTHER" id="PTHR43233:SF1">
    <property type="entry name" value="FAMILY N-ACETYLTRANSFERASE, PUTATIVE (AFU_ORTHOLOGUE AFUA_6G03350)-RELATED"/>
    <property type="match status" value="1"/>
</dbReference>
<reference evidence="2 3" key="2">
    <citation type="journal article" date="2010" name="Stand. Genomic Sci.">
        <title>Complete genome sequence of Nakamurella multipartita type strain (Y-104).</title>
        <authorList>
            <person name="Tice H."/>
            <person name="Mayilraj S."/>
            <person name="Sims D."/>
            <person name="Lapidus A."/>
            <person name="Nolan M."/>
            <person name="Lucas S."/>
            <person name="Glavina Del Rio T."/>
            <person name="Copeland A."/>
            <person name="Cheng J.F."/>
            <person name="Meincke L."/>
            <person name="Bruce D."/>
            <person name="Goodwin L."/>
            <person name="Pitluck S."/>
            <person name="Ivanova N."/>
            <person name="Mavromatis K."/>
            <person name="Ovchinnikova G."/>
            <person name="Pati A."/>
            <person name="Chen A."/>
            <person name="Palaniappan K."/>
            <person name="Land M."/>
            <person name="Hauser L."/>
            <person name="Chang Y.J."/>
            <person name="Jeffries C.D."/>
            <person name="Detter J.C."/>
            <person name="Brettin T."/>
            <person name="Rohde M."/>
            <person name="Goker M."/>
            <person name="Bristow J."/>
            <person name="Eisen J.A."/>
            <person name="Markowitz V."/>
            <person name="Hugenholtz P."/>
            <person name="Kyrpides N.C."/>
            <person name="Klenk H.P."/>
            <person name="Chen F."/>
        </authorList>
    </citation>
    <scope>NUCLEOTIDE SEQUENCE [LARGE SCALE GENOMIC DNA]</scope>
    <source>
        <strain evidence="3">ATCC 700099 / DSM 44233 / CIP 104796 / JCM 9543 / NBRC 105858 / Y-104</strain>
    </source>
</reference>
<dbReference type="OrthoDB" id="4549080at2"/>
<evidence type="ECO:0000313" key="2">
    <source>
        <dbReference type="EMBL" id="ACV77793.1"/>
    </source>
</evidence>
<dbReference type="Proteomes" id="UP000002218">
    <property type="component" value="Chromosome"/>
</dbReference>
<evidence type="ECO:0000313" key="3">
    <source>
        <dbReference type="Proteomes" id="UP000002218"/>
    </source>
</evidence>
<protein>
    <submittedName>
        <fullName evidence="2">GCN5-related N-acetyltransferase</fullName>
    </submittedName>
</protein>
<dbReference type="Gene3D" id="3.40.630.30">
    <property type="match status" value="1"/>
</dbReference>
<dbReference type="AlphaFoldDB" id="C8XED5"/>
<dbReference type="EMBL" id="CP001737">
    <property type="protein sequence ID" value="ACV77793.1"/>
    <property type="molecule type" value="Genomic_DNA"/>
</dbReference>
<accession>C8XED5</accession>
<reference evidence="3" key="1">
    <citation type="submission" date="2009-09" db="EMBL/GenBank/DDBJ databases">
        <title>The complete genome of Nakamurella multipartita DSM 44233.</title>
        <authorList>
            <consortium name="US DOE Joint Genome Institute (JGI-PGF)"/>
            <person name="Lucas S."/>
            <person name="Copeland A."/>
            <person name="Lapidus A."/>
            <person name="Glavina del Rio T."/>
            <person name="Dalin E."/>
            <person name="Tice H."/>
            <person name="Bruce D."/>
            <person name="Goodwin L."/>
            <person name="Pitluck S."/>
            <person name="Kyrpides N."/>
            <person name="Mavromatis K."/>
            <person name="Ivanova N."/>
            <person name="Ovchinnikova G."/>
            <person name="Sims D."/>
            <person name="Meincke L."/>
            <person name="Brettin T."/>
            <person name="Detter J.C."/>
            <person name="Han C."/>
            <person name="Larimer F."/>
            <person name="Land M."/>
            <person name="Hauser L."/>
            <person name="Markowitz V."/>
            <person name="Cheng J.-F."/>
            <person name="Hugenholtz P."/>
            <person name="Woyke T."/>
            <person name="Wu D."/>
            <person name="Klenk H.-P."/>
            <person name="Eisen J.A."/>
        </authorList>
    </citation>
    <scope>NUCLEOTIDE SEQUENCE [LARGE SCALE GENOMIC DNA]</scope>
    <source>
        <strain evidence="3">ATCC 700099 / DSM 44233 / CIP 104796 / JCM 9543 / NBRC 105858 / Y-104</strain>
    </source>
</reference>
<dbReference type="PANTHER" id="PTHR43233">
    <property type="entry name" value="FAMILY N-ACETYLTRANSFERASE, PUTATIVE (AFU_ORTHOLOGUE AFUA_6G03350)-RELATED"/>
    <property type="match status" value="1"/>
</dbReference>
<keyword evidence="3" id="KW-1185">Reference proteome</keyword>